<dbReference type="AlphaFoldDB" id="A0A392PM54"/>
<name>A0A392PM54_9FABA</name>
<dbReference type="InterPro" id="IPR029071">
    <property type="entry name" value="Ubiquitin-like_domsf"/>
</dbReference>
<comment type="caution">
    <text evidence="2">The sequence shown here is derived from an EMBL/GenBank/DDBJ whole genome shotgun (WGS) entry which is preliminary data.</text>
</comment>
<dbReference type="SUPFAM" id="SSF54236">
    <property type="entry name" value="Ubiquitin-like"/>
    <property type="match status" value="2"/>
</dbReference>
<dbReference type="InterPro" id="IPR022617">
    <property type="entry name" value="Rad60/SUMO-like_dom"/>
</dbReference>
<keyword evidence="3" id="KW-1185">Reference proteome</keyword>
<evidence type="ECO:0000259" key="1">
    <source>
        <dbReference type="PROSITE" id="PS50053"/>
    </source>
</evidence>
<dbReference type="EMBL" id="LXQA010082279">
    <property type="protein sequence ID" value="MCI11975.1"/>
    <property type="molecule type" value="Genomic_DNA"/>
</dbReference>
<evidence type="ECO:0000313" key="3">
    <source>
        <dbReference type="Proteomes" id="UP000265520"/>
    </source>
</evidence>
<dbReference type="Proteomes" id="UP000265520">
    <property type="component" value="Unassembled WGS sequence"/>
</dbReference>
<reference evidence="2 3" key="1">
    <citation type="journal article" date="2018" name="Front. Plant Sci.">
        <title>Red Clover (Trifolium pratense) and Zigzag Clover (T. medium) - A Picture of Genomic Similarities and Differences.</title>
        <authorList>
            <person name="Dluhosova J."/>
            <person name="Istvanek J."/>
            <person name="Nedelnik J."/>
            <person name="Repkova J."/>
        </authorList>
    </citation>
    <scope>NUCLEOTIDE SEQUENCE [LARGE SCALE GENOMIC DNA]</scope>
    <source>
        <strain evidence="3">cv. 10/8</strain>
        <tissue evidence="2">Leaf</tissue>
    </source>
</reference>
<evidence type="ECO:0000313" key="2">
    <source>
        <dbReference type="EMBL" id="MCI11975.1"/>
    </source>
</evidence>
<feature type="non-terminal residue" evidence="2">
    <location>
        <position position="1"/>
    </location>
</feature>
<dbReference type="SMART" id="SM00213">
    <property type="entry name" value="UBQ"/>
    <property type="match status" value="1"/>
</dbReference>
<dbReference type="PANTHER" id="PTHR10562">
    <property type="entry name" value="SMALL UBIQUITIN-RELATED MODIFIER"/>
    <property type="match status" value="1"/>
</dbReference>
<accession>A0A392PM54</accession>
<dbReference type="InterPro" id="IPR000626">
    <property type="entry name" value="Ubiquitin-like_dom"/>
</dbReference>
<dbReference type="PROSITE" id="PS50053">
    <property type="entry name" value="UBIQUITIN_2"/>
    <property type="match status" value="1"/>
</dbReference>
<protein>
    <submittedName>
        <fullName evidence="2">Small ubiquitin-related modifier 2-like</fullName>
    </submittedName>
</protein>
<dbReference type="Gene3D" id="3.10.20.90">
    <property type="entry name" value="Phosphatidylinositol 3-kinase Catalytic Subunit, Chain A, domain 1"/>
    <property type="match status" value="2"/>
</dbReference>
<sequence length="129" mass="15166">KLMNAYCDHHSVDFNSIDFLFNEHRLQAEKSQDELQMEDGDEIDAIVYDQSRRINLKVKGQVGFEAFFRINRSTRLKNLMDVYCRRYCFDFDGVAFLFDGRLIKADQTPDELGMENEDEILAVLQLRCV</sequence>
<proteinExistence type="predicted"/>
<dbReference type="Pfam" id="PF11976">
    <property type="entry name" value="Rad60-SLD"/>
    <property type="match status" value="2"/>
</dbReference>
<organism evidence="2 3">
    <name type="scientific">Trifolium medium</name>
    <dbReference type="NCBI Taxonomy" id="97028"/>
    <lineage>
        <taxon>Eukaryota</taxon>
        <taxon>Viridiplantae</taxon>
        <taxon>Streptophyta</taxon>
        <taxon>Embryophyta</taxon>
        <taxon>Tracheophyta</taxon>
        <taxon>Spermatophyta</taxon>
        <taxon>Magnoliopsida</taxon>
        <taxon>eudicotyledons</taxon>
        <taxon>Gunneridae</taxon>
        <taxon>Pentapetalae</taxon>
        <taxon>rosids</taxon>
        <taxon>fabids</taxon>
        <taxon>Fabales</taxon>
        <taxon>Fabaceae</taxon>
        <taxon>Papilionoideae</taxon>
        <taxon>50 kb inversion clade</taxon>
        <taxon>NPAAA clade</taxon>
        <taxon>Hologalegina</taxon>
        <taxon>IRL clade</taxon>
        <taxon>Trifolieae</taxon>
        <taxon>Trifolium</taxon>
    </lineage>
</organism>
<feature type="domain" description="Ubiquitin-like" evidence="1">
    <location>
        <begin position="54"/>
        <end position="127"/>
    </location>
</feature>